<evidence type="ECO:0000313" key="2">
    <source>
        <dbReference type="EMBL" id="KRL38353.1"/>
    </source>
</evidence>
<reference evidence="2 3" key="1">
    <citation type="journal article" date="2015" name="Genome Announc.">
        <title>Expanding the biotechnology potential of lactobacilli through comparative genomics of 213 strains and associated genera.</title>
        <authorList>
            <person name="Sun Z."/>
            <person name="Harris H.M."/>
            <person name="McCann A."/>
            <person name="Guo C."/>
            <person name="Argimon S."/>
            <person name="Zhang W."/>
            <person name="Yang X."/>
            <person name="Jeffery I.B."/>
            <person name="Cooney J.C."/>
            <person name="Kagawa T.F."/>
            <person name="Liu W."/>
            <person name="Song Y."/>
            <person name="Salvetti E."/>
            <person name="Wrobel A."/>
            <person name="Rasinkangas P."/>
            <person name="Parkhill J."/>
            <person name="Rea M.C."/>
            <person name="O'Sullivan O."/>
            <person name="Ritari J."/>
            <person name="Douillard F.P."/>
            <person name="Paul Ross R."/>
            <person name="Yang R."/>
            <person name="Briner A.E."/>
            <person name="Felis G.E."/>
            <person name="de Vos W.M."/>
            <person name="Barrangou R."/>
            <person name="Klaenhammer T.R."/>
            <person name="Caufield P.W."/>
            <person name="Cui Y."/>
            <person name="Zhang H."/>
            <person name="O'Toole P.W."/>
        </authorList>
    </citation>
    <scope>NUCLEOTIDE SEQUENCE [LARGE SCALE GENOMIC DNA]</scope>
    <source>
        <strain evidence="2 3">DSM 19971</strain>
    </source>
</reference>
<accession>A0A0R1Q174</accession>
<dbReference type="OrthoDB" id="2296311at2"/>
<dbReference type="Proteomes" id="UP000051155">
    <property type="component" value="Unassembled WGS sequence"/>
</dbReference>
<dbReference type="AlphaFoldDB" id="A0A0R1Q174"/>
<comment type="caution">
    <text evidence="2">The sequence shown here is derived from an EMBL/GenBank/DDBJ whole genome shotgun (WGS) entry which is preliminary data.</text>
</comment>
<name>A0A0R1Q174_9LACO</name>
<keyword evidence="1" id="KW-0472">Membrane</keyword>
<feature type="transmembrane region" description="Helical" evidence="1">
    <location>
        <begin position="35"/>
        <end position="51"/>
    </location>
</feature>
<organism evidence="2 3">
    <name type="scientific">Liquorilactobacillus uvarum DSM 19971</name>
    <dbReference type="NCBI Taxonomy" id="1423812"/>
    <lineage>
        <taxon>Bacteria</taxon>
        <taxon>Bacillati</taxon>
        <taxon>Bacillota</taxon>
        <taxon>Bacilli</taxon>
        <taxon>Lactobacillales</taxon>
        <taxon>Lactobacillaceae</taxon>
        <taxon>Liquorilactobacillus</taxon>
    </lineage>
</organism>
<gene>
    <name evidence="2" type="ORF">FD20_GL001974</name>
</gene>
<dbReference type="PATRIC" id="fig|1423812.3.peg.2095"/>
<protein>
    <recommendedName>
        <fullName evidence="4">DUF2628 domain-containing protein</fullName>
    </recommendedName>
</protein>
<proteinExistence type="predicted"/>
<keyword evidence="1" id="KW-0812">Transmembrane</keyword>
<dbReference type="EMBL" id="AZEG01000005">
    <property type="protein sequence ID" value="KRL38353.1"/>
    <property type="molecule type" value="Genomic_DNA"/>
</dbReference>
<evidence type="ECO:0008006" key="4">
    <source>
        <dbReference type="Google" id="ProtNLM"/>
    </source>
</evidence>
<dbReference type="RefSeq" id="WP_057736313.1">
    <property type="nucleotide sequence ID" value="NZ_AZEG01000005.1"/>
</dbReference>
<feature type="transmembrane region" description="Helical" evidence="1">
    <location>
        <begin position="63"/>
        <end position="89"/>
    </location>
</feature>
<evidence type="ECO:0000313" key="3">
    <source>
        <dbReference type="Proteomes" id="UP000051155"/>
    </source>
</evidence>
<keyword evidence="1" id="KW-1133">Transmembrane helix</keyword>
<keyword evidence="3" id="KW-1185">Reference proteome</keyword>
<evidence type="ECO:0000256" key="1">
    <source>
        <dbReference type="SAM" id="Phobius"/>
    </source>
</evidence>
<dbReference type="STRING" id="1423812.FD20_GL001974"/>
<sequence>MNFAELFDFNDRVLEDTVMVKEINGKTIKKQVKGSFNWLGGIFTIFYAVFSQKYKTTGFVAKIAIPFVIALVANIIVSSAMGSVISLILNLAELAWFGSMYDTWFKNQLLANGYTEEGTTENEH</sequence>